<accession>A0A1I6G4R8</accession>
<evidence type="ECO:0000313" key="3">
    <source>
        <dbReference type="Proteomes" id="UP000198531"/>
    </source>
</evidence>
<organism evidence="2 3">
    <name type="scientific">Halogeometricum rufum</name>
    <dbReference type="NCBI Taxonomy" id="553469"/>
    <lineage>
        <taxon>Archaea</taxon>
        <taxon>Methanobacteriati</taxon>
        <taxon>Methanobacteriota</taxon>
        <taxon>Stenosarchaea group</taxon>
        <taxon>Halobacteria</taxon>
        <taxon>Halobacteriales</taxon>
        <taxon>Haloferacaceae</taxon>
        <taxon>Halogeometricum</taxon>
    </lineage>
</organism>
<keyword evidence="1" id="KW-0812">Transmembrane</keyword>
<dbReference type="STRING" id="553469.SAMN04487947_0569"/>
<gene>
    <name evidence="2" type="ORF">SAMN04487947_0569</name>
</gene>
<dbReference type="RefSeq" id="WP_089804391.1">
    <property type="nucleotide sequence ID" value="NZ_FOYT01000001.1"/>
</dbReference>
<dbReference type="EMBL" id="FOYT01000001">
    <property type="protein sequence ID" value="SFR37162.1"/>
    <property type="molecule type" value="Genomic_DNA"/>
</dbReference>
<sequence length="65" mass="6448">MAKIPLELLGTEVDTDDPAESASNLGAATVGVALTAGVVGAGMYVYNKARNAAGVDEDEVSVPGV</sequence>
<reference evidence="3" key="1">
    <citation type="submission" date="2016-10" db="EMBL/GenBank/DDBJ databases">
        <authorList>
            <person name="Varghese N."/>
            <person name="Submissions S."/>
        </authorList>
    </citation>
    <scope>NUCLEOTIDE SEQUENCE [LARGE SCALE GENOMIC DNA]</scope>
    <source>
        <strain evidence="3">CGMCC 1.7736</strain>
    </source>
</reference>
<proteinExistence type="predicted"/>
<dbReference type="AlphaFoldDB" id="A0A1I6G4R8"/>
<feature type="transmembrane region" description="Helical" evidence="1">
    <location>
        <begin position="25"/>
        <end position="46"/>
    </location>
</feature>
<dbReference type="Proteomes" id="UP000198531">
    <property type="component" value="Unassembled WGS sequence"/>
</dbReference>
<name>A0A1I6G4R8_9EURY</name>
<evidence type="ECO:0000313" key="2">
    <source>
        <dbReference type="EMBL" id="SFR37162.1"/>
    </source>
</evidence>
<keyword evidence="3" id="KW-1185">Reference proteome</keyword>
<keyword evidence="1" id="KW-1133">Transmembrane helix</keyword>
<evidence type="ECO:0000256" key="1">
    <source>
        <dbReference type="SAM" id="Phobius"/>
    </source>
</evidence>
<keyword evidence="1" id="KW-0472">Membrane</keyword>
<protein>
    <submittedName>
        <fullName evidence="2">Uncharacterized protein</fullName>
    </submittedName>
</protein>